<dbReference type="AlphaFoldDB" id="A0AAW1RLM4"/>
<organism evidence="1 2">
    <name type="scientific">Apatococcus fuscideae</name>
    <dbReference type="NCBI Taxonomy" id="2026836"/>
    <lineage>
        <taxon>Eukaryota</taxon>
        <taxon>Viridiplantae</taxon>
        <taxon>Chlorophyta</taxon>
        <taxon>core chlorophytes</taxon>
        <taxon>Trebouxiophyceae</taxon>
        <taxon>Chlorellales</taxon>
        <taxon>Chlorellaceae</taxon>
        <taxon>Apatococcus</taxon>
    </lineage>
</organism>
<dbReference type="Proteomes" id="UP001485043">
    <property type="component" value="Unassembled WGS sequence"/>
</dbReference>
<sequence>MVLRRIDPPAATGVRSTSGTHFQGFSDPYALQPASSLDSYGLVSLPLTADGPAYKASLALVKPSRISMANPGVNHPFQLNAGTDASAAEKAFASLVIIVPSQYKGGQMELLADGEGSTAAIYDAAPYNTVATCCFAFRQGMTSAIQHCASLLRRGRTLQRGMSSFHRCLRAACKGSLR</sequence>
<evidence type="ECO:0000313" key="2">
    <source>
        <dbReference type="Proteomes" id="UP001485043"/>
    </source>
</evidence>
<keyword evidence="2" id="KW-1185">Reference proteome</keyword>
<protein>
    <submittedName>
        <fullName evidence="1">Uncharacterized protein</fullName>
    </submittedName>
</protein>
<comment type="caution">
    <text evidence="1">The sequence shown here is derived from an EMBL/GenBank/DDBJ whole genome shotgun (WGS) entry which is preliminary data.</text>
</comment>
<reference evidence="1 2" key="1">
    <citation type="journal article" date="2024" name="Nat. Commun.">
        <title>Phylogenomics reveals the evolutionary origins of lichenization in chlorophyte algae.</title>
        <authorList>
            <person name="Puginier C."/>
            <person name="Libourel C."/>
            <person name="Otte J."/>
            <person name="Skaloud P."/>
            <person name="Haon M."/>
            <person name="Grisel S."/>
            <person name="Petersen M."/>
            <person name="Berrin J.G."/>
            <person name="Delaux P.M."/>
            <person name="Dal Grande F."/>
            <person name="Keller J."/>
        </authorList>
    </citation>
    <scope>NUCLEOTIDE SEQUENCE [LARGE SCALE GENOMIC DNA]</scope>
    <source>
        <strain evidence="1 2">SAG 2523</strain>
    </source>
</reference>
<proteinExistence type="predicted"/>
<name>A0AAW1RLM4_9CHLO</name>
<evidence type="ECO:0000313" key="1">
    <source>
        <dbReference type="EMBL" id="KAK9834930.1"/>
    </source>
</evidence>
<accession>A0AAW1RLM4</accession>
<dbReference type="EMBL" id="JALJOV010002096">
    <property type="protein sequence ID" value="KAK9834930.1"/>
    <property type="molecule type" value="Genomic_DNA"/>
</dbReference>
<gene>
    <name evidence="1" type="ORF">WJX84_006861</name>
</gene>